<accession>A0A8E4ZMX6</accession>
<dbReference type="Proteomes" id="UP000693868">
    <property type="component" value="Segment"/>
</dbReference>
<protein>
    <submittedName>
        <fullName evidence="1">Uncharacterized protein</fullName>
    </submittedName>
</protein>
<reference evidence="1" key="1">
    <citation type="submission" date="2020-07" db="EMBL/GenBank/DDBJ databases">
        <title>Highly diverse flavobacterial phages as mortality factor during North Sea spring blooms.</title>
        <authorList>
            <person name="Bartlau N."/>
            <person name="Wichels A."/>
            <person name="Krohne G."/>
            <person name="Adriaenssens E.M."/>
            <person name="Heins A."/>
            <person name="Fuchs B.M."/>
            <person name="Amann R."/>
            <person name="Moraru C."/>
        </authorList>
    </citation>
    <scope>NUCLEOTIDE SEQUENCE</scope>
</reference>
<proteinExistence type="predicted"/>
<name>A0A8E4ZMX6_9CAUD</name>
<sequence length="78" mass="8912">MAKERFEVINDMHINDKKENTTYVGVSPSFVEGKKVPQGGIVSMGVPHEQLLEINNGKRFPILLLVDKKEYTRRISQI</sequence>
<keyword evidence="2" id="KW-1185">Reference proteome</keyword>
<evidence type="ECO:0000313" key="2">
    <source>
        <dbReference type="Proteomes" id="UP000693868"/>
    </source>
</evidence>
<dbReference type="EMBL" id="MT732474">
    <property type="protein sequence ID" value="QQV91535.1"/>
    <property type="molecule type" value="Genomic_DNA"/>
</dbReference>
<gene>
    <name evidence="1" type="ORF">Gundel1_97</name>
</gene>
<evidence type="ECO:0000313" key="1">
    <source>
        <dbReference type="EMBL" id="QQV91535.1"/>
    </source>
</evidence>
<organism evidence="1 2">
    <name type="scientific">Tenacibaculum phage Gundel_1</name>
    <dbReference type="NCBI Taxonomy" id="2745672"/>
    <lineage>
        <taxon>Viruses</taxon>
        <taxon>Duplodnaviria</taxon>
        <taxon>Heunggongvirae</taxon>
        <taxon>Uroviricota</taxon>
        <taxon>Caudoviricetes</taxon>
        <taxon>Pachyviridae</taxon>
        <taxon>Gundelvirus</taxon>
        <taxon>Gundelvirus Gundel</taxon>
    </lineage>
</organism>